<comment type="caution">
    <text evidence="2">The sequence shown here is derived from an EMBL/GenBank/DDBJ whole genome shotgun (WGS) entry which is preliminary data.</text>
</comment>
<dbReference type="Proteomes" id="UP000316360">
    <property type="component" value="Unassembled WGS sequence"/>
</dbReference>
<evidence type="ECO:0008006" key="4">
    <source>
        <dbReference type="Google" id="ProtNLM"/>
    </source>
</evidence>
<name>A0A523S4S6_UNCAE</name>
<reference evidence="2 3" key="1">
    <citation type="submission" date="2019-03" db="EMBL/GenBank/DDBJ databases">
        <title>Metabolic potential of uncultured bacteria and archaea associated with petroleum seepage in deep-sea sediments.</title>
        <authorList>
            <person name="Dong X."/>
            <person name="Hubert C."/>
        </authorList>
    </citation>
    <scope>NUCLEOTIDE SEQUENCE [LARGE SCALE GENOMIC DNA]</scope>
    <source>
        <strain evidence="2">E44_bin7</strain>
    </source>
</reference>
<protein>
    <recommendedName>
        <fullName evidence="4">Alpha-galactosidase NEW3 domain-containing protein</fullName>
    </recommendedName>
</protein>
<proteinExistence type="predicted"/>
<keyword evidence="1" id="KW-0732">Signal</keyword>
<organism evidence="2 3">
    <name type="scientific">Aerophobetes bacterium</name>
    <dbReference type="NCBI Taxonomy" id="2030807"/>
    <lineage>
        <taxon>Bacteria</taxon>
        <taxon>Candidatus Aerophobota</taxon>
    </lineage>
</organism>
<dbReference type="AlphaFoldDB" id="A0A523S4S6"/>
<accession>A0A523S4S6</accession>
<feature type="signal peptide" evidence="1">
    <location>
        <begin position="1"/>
        <end position="22"/>
    </location>
</feature>
<gene>
    <name evidence="2" type="ORF">E3J84_00580</name>
</gene>
<feature type="chain" id="PRO_5022146440" description="Alpha-galactosidase NEW3 domain-containing protein" evidence="1">
    <location>
        <begin position="23"/>
        <end position="905"/>
    </location>
</feature>
<sequence length="905" mass="103811">MRKLLFFLTISFGILSIVPLQAQENGVGVRPVGRELIESKPRQIMTTTFRVSNKTSEKQEFVPSIKLPQRWRLITREFPFELAPHQSDIRLVSFFIPQKTLAGKYEITYLVKERKYPSISDFYTIVVVVLPVRKLEVKLLKAPEYVIAGENYQSSFTVINESNIAILASLKIESGENWPFTVDSEKLQNFEPGESKTVVITAKTEARICQKIRHRLKLSARIAGFKDEEARASASSWVEIIPRITGVKDPFHRVPVEISLGGVMQKDESGFQIEISGSGTLDEEGKRYIDFLFRGPDIQDKSILGERNEYRLSFRTKDYGLHLGDRGYFLSPLTQLYRYGRGIEGKLNLSNFTLGAYYVQSRWLKPEEEERAGYINYLINEKYKLGLNYLKKRLTDSQIVSLRGELELSKNTNLDLEYARGKMPDKEADEAYWLKLSGYQRGVSYKLTAIHGGPDYPGYYRDMDLKSGSLIFPLGKNLRFNAHYREEQGNLRLDSSLYSASRERYYHLGLTYRFESGTSFSFSRLNRQRQDRLPEPKFDYQEDALLLEVGRSFKRLSLYSSAEWGKTQDKLTAKTYDLAKYGISARFIPSSRQSYSGYLQYSKDGSFSGEKRSRITAGLGTSFPIADKTFFNLDFRTDKERNNFELRLSHLLTNGDKISARAGFTSYRDSDGKNETTLMVEYTIPFQLPVSRKRNVGILKGRVYAFKTGEGITDVILRLHDATAVTDKEGNFIFPSLKSGTYYLNVDATRIGLDKITVQKTPMQVTVEGGKESWVEIGITQSAALFGQIMVYDFLHPGLLEEKRELAQSYGLANVLVEITNGSEIKRRVTDRKGRFRFEEVRPGEWTLKIHEGDLPEHHYFEKDSFKFELKPGEKREILVKVLPKERSIRVIEEGGILVEEKDKN</sequence>
<dbReference type="EMBL" id="SOKJ01000032">
    <property type="protein sequence ID" value="TET13042.1"/>
    <property type="molecule type" value="Genomic_DNA"/>
</dbReference>
<evidence type="ECO:0000256" key="1">
    <source>
        <dbReference type="SAM" id="SignalP"/>
    </source>
</evidence>
<evidence type="ECO:0000313" key="3">
    <source>
        <dbReference type="Proteomes" id="UP000316360"/>
    </source>
</evidence>
<dbReference type="SUPFAM" id="SSF49478">
    <property type="entry name" value="Cna protein B-type domain"/>
    <property type="match status" value="2"/>
</dbReference>
<evidence type="ECO:0000313" key="2">
    <source>
        <dbReference type="EMBL" id="TET13042.1"/>
    </source>
</evidence>
<dbReference type="Gene3D" id="2.60.40.1120">
    <property type="entry name" value="Carboxypeptidase-like, regulatory domain"/>
    <property type="match status" value="1"/>
</dbReference>